<dbReference type="EMBL" id="CP005748">
    <property type="protein sequence ID" value="AHH11262.1"/>
    <property type="molecule type" value="Genomic_DNA"/>
</dbReference>
<keyword evidence="9" id="KW-0614">Plasmid</keyword>
<organism evidence="9">
    <name type="scientific">Borrelia coriaceae ATCC 43381</name>
    <dbReference type="NCBI Taxonomy" id="1408429"/>
    <lineage>
        <taxon>Bacteria</taxon>
        <taxon>Pseudomonadati</taxon>
        <taxon>Spirochaetota</taxon>
        <taxon>Spirochaetia</taxon>
        <taxon>Spirochaetales</taxon>
        <taxon>Borreliaceae</taxon>
        <taxon>Borrelia</taxon>
    </lineage>
</organism>
<accession>W5SWK1</accession>
<proteinExistence type="predicted"/>
<geneLocation type="plasmid" evidence="9">
    <name>unnamed</name>
</geneLocation>
<dbReference type="Pfam" id="PF00921">
    <property type="entry name" value="Lipoprotein_2"/>
    <property type="match status" value="1"/>
</dbReference>
<evidence type="ECO:0000256" key="8">
    <source>
        <dbReference type="RuleBase" id="RU363105"/>
    </source>
</evidence>
<dbReference type="HOGENOM" id="CLU_1438519_0_0_12"/>
<evidence type="ECO:0000256" key="1">
    <source>
        <dbReference type="ARBA" id="ARBA00003932"/>
    </source>
</evidence>
<keyword evidence="5 8" id="KW-0564">Palmitate</keyword>
<protein>
    <recommendedName>
        <fullName evidence="8">Variable large protein</fullName>
    </recommendedName>
</protein>
<name>W5SWK1_9SPIR</name>
<comment type="function">
    <text evidence="1 8">The Vlp and Vsp proteins are antigenically distinct proteins, only one vlp or vsp gene is transcriptionally active at any one time. Switching between these genes is a mechanism of host immune response evasion.</text>
</comment>
<evidence type="ECO:0000256" key="2">
    <source>
        <dbReference type="ARBA" id="ARBA00004459"/>
    </source>
</evidence>
<evidence type="ECO:0000256" key="6">
    <source>
        <dbReference type="ARBA" id="ARBA00023237"/>
    </source>
</evidence>
<evidence type="ECO:0000256" key="4">
    <source>
        <dbReference type="ARBA" id="ARBA00023136"/>
    </source>
</evidence>
<sequence>MKATGEVDKDGLLNKSIRESVEADKATLSTLKTNLDLLGTVGDSKSVGDATDTQTKGTAANDGSLRNLYRALKEIVNIATTSAGVKPLEAGNITLNSGNQDGAKILPTTGNPDANSAGKAAAILASVSGNEMLASIVVSQENHVKAVGTASGTTIPLEFAMGGTNTELNKAEAKAAAVSRRDSITIVS</sequence>
<comment type="subcellular location">
    <subcellularLocation>
        <location evidence="2 8">Cell outer membrane</location>
        <topology evidence="2 8">Lipid-anchor</topology>
    </subcellularLocation>
</comment>
<reference evidence="9" key="1">
    <citation type="submission" date="2013-04" db="EMBL/GenBank/DDBJ databases">
        <title>Comparative Genomics of Relapsing Fever Spirochetes.</title>
        <authorList>
            <person name="Schwan T.G."/>
            <person name="Raffel S.J."/>
            <person name="Porcella S.F."/>
            <person name="Martens C.A."/>
            <person name="Bruno D.P."/>
            <person name="Ricklefs S.M."/>
            <person name="Barbian K.B."/>
        </authorList>
    </citation>
    <scope>NUCLEOTIDE SEQUENCE</scope>
    <source>
        <strain evidence="9">Co53</strain>
        <plasmid evidence="9">unnamed</plasmid>
    </source>
</reference>
<evidence type="ECO:0000313" key="9">
    <source>
        <dbReference type="EMBL" id="AHH11262.1"/>
    </source>
</evidence>
<keyword evidence="3" id="KW-0732">Signal</keyword>
<dbReference type="AlphaFoldDB" id="W5SWK1"/>
<dbReference type="GO" id="GO:0009279">
    <property type="term" value="C:cell outer membrane"/>
    <property type="evidence" value="ECO:0007669"/>
    <property type="project" value="UniProtKB-SubCell"/>
</dbReference>
<keyword evidence="7 8" id="KW-0449">Lipoprotein</keyword>
<dbReference type="SUPFAM" id="SSF74748">
    <property type="entry name" value="Variable surface antigen VlsE"/>
    <property type="match status" value="1"/>
</dbReference>
<evidence type="ECO:0000256" key="7">
    <source>
        <dbReference type="ARBA" id="ARBA00023288"/>
    </source>
</evidence>
<keyword evidence="4 8" id="KW-0472">Membrane</keyword>
<gene>
    <name evidence="9" type="ORF">BCO_0119001</name>
</gene>
<evidence type="ECO:0000256" key="5">
    <source>
        <dbReference type="ARBA" id="ARBA00023139"/>
    </source>
</evidence>
<evidence type="ECO:0000256" key="3">
    <source>
        <dbReference type="ARBA" id="ARBA00022729"/>
    </source>
</evidence>
<keyword evidence="6 8" id="KW-0998">Cell outer membrane</keyword>
<dbReference type="InterPro" id="IPR000680">
    <property type="entry name" value="Borrelia_lipo"/>
</dbReference>